<sequence>MSDNITLFRLVEGDSKKEPLKLLPKKMIMLAISRKKSRRSYLQLVFLSASLPHIYHERTYITNIIVFLLQASLEDFSNGDIFLNIAEHQNMASKTCKSFESNEERFTYKISIRKKSNIMVTAKYRDKIFELAYVESSQIFYTRSKKKDNSVKL</sequence>
<evidence type="ECO:0000313" key="2">
    <source>
        <dbReference type="Proteomes" id="UP000266861"/>
    </source>
</evidence>
<reference evidence="1 2" key="1">
    <citation type="submission" date="2018-08" db="EMBL/GenBank/DDBJ databases">
        <title>Genome and evolution of the arbuscular mycorrhizal fungus Diversispora epigaea (formerly Glomus versiforme) and its bacterial endosymbionts.</title>
        <authorList>
            <person name="Sun X."/>
            <person name="Fei Z."/>
            <person name="Harrison M."/>
        </authorList>
    </citation>
    <scope>NUCLEOTIDE SEQUENCE [LARGE SCALE GENOMIC DNA]</scope>
    <source>
        <strain evidence="1 2">IT104</strain>
    </source>
</reference>
<dbReference type="Proteomes" id="UP000266861">
    <property type="component" value="Unassembled WGS sequence"/>
</dbReference>
<organism evidence="1 2">
    <name type="scientific">Diversispora epigaea</name>
    <dbReference type="NCBI Taxonomy" id="1348612"/>
    <lineage>
        <taxon>Eukaryota</taxon>
        <taxon>Fungi</taxon>
        <taxon>Fungi incertae sedis</taxon>
        <taxon>Mucoromycota</taxon>
        <taxon>Glomeromycotina</taxon>
        <taxon>Glomeromycetes</taxon>
        <taxon>Diversisporales</taxon>
        <taxon>Diversisporaceae</taxon>
        <taxon>Diversispora</taxon>
    </lineage>
</organism>
<accession>A0A397JNF0</accession>
<dbReference type="EMBL" id="PQFF01000019">
    <property type="protein sequence ID" value="RHZ88872.1"/>
    <property type="molecule type" value="Genomic_DNA"/>
</dbReference>
<evidence type="ECO:0000313" key="1">
    <source>
        <dbReference type="EMBL" id="RHZ88872.1"/>
    </source>
</evidence>
<proteinExistence type="predicted"/>
<keyword evidence="2" id="KW-1185">Reference proteome</keyword>
<gene>
    <name evidence="1" type="ORF">Glove_21g46</name>
</gene>
<name>A0A397JNF0_9GLOM</name>
<protein>
    <submittedName>
        <fullName evidence="1">Uncharacterized protein</fullName>
    </submittedName>
</protein>
<comment type="caution">
    <text evidence="1">The sequence shown here is derived from an EMBL/GenBank/DDBJ whole genome shotgun (WGS) entry which is preliminary data.</text>
</comment>
<dbReference type="AlphaFoldDB" id="A0A397JNF0"/>